<reference evidence="5" key="1">
    <citation type="submission" date="2016-10" db="EMBL/GenBank/DDBJ databases">
        <authorList>
            <person name="Varghese N."/>
            <person name="Submissions S."/>
        </authorList>
    </citation>
    <scope>NUCLEOTIDE SEQUENCE [LARGE SCALE GENOMIC DNA]</scope>
    <source>
        <strain evidence="5">DSM 25030</strain>
    </source>
</reference>
<dbReference type="InterPro" id="IPR040198">
    <property type="entry name" value="Fido_containing"/>
</dbReference>
<evidence type="ECO:0000313" key="5">
    <source>
        <dbReference type="Proteomes" id="UP000199592"/>
    </source>
</evidence>
<name>A0A1H2WLP7_9FLAO</name>
<evidence type="ECO:0000256" key="1">
    <source>
        <dbReference type="PIRSR" id="PIRSR640198-1"/>
    </source>
</evidence>
<dbReference type="OrthoDB" id="9814400at2"/>
<feature type="binding site" evidence="2">
    <location>
        <begin position="213"/>
        <end position="220"/>
    </location>
    <ligand>
        <name>ATP</name>
        <dbReference type="ChEBI" id="CHEBI:30616"/>
    </ligand>
</feature>
<gene>
    <name evidence="4" type="ORF">SAMN04487892_2337</name>
</gene>
<dbReference type="AlphaFoldDB" id="A0A1H2WLP7"/>
<evidence type="ECO:0000313" key="4">
    <source>
        <dbReference type="EMBL" id="SDW81583.1"/>
    </source>
</evidence>
<dbReference type="PANTHER" id="PTHR13504:SF33">
    <property type="entry name" value="FIC FAMILY PROTEIN"/>
    <property type="match status" value="1"/>
</dbReference>
<dbReference type="RefSeq" id="WP_090293216.1">
    <property type="nucleotide sequence ID" value="NZ_FNKI01000001.1"/>
</dbReference>
<keyword evidence="2" id="KW-0547">Nucleotide-binding</keyword>
<dbReference type="InterPro" id="IPR025230">
    <property type="entry name" value="DUF4172"/>
</dbReference>
<organism evidence="4 5">
    <name type="scientific">Flagellimonas zhangzhouensis</name>
    <dbReference type="NCBI Taxonomy" id="1073328"/>
    <lineage>
        <taxon>Bacteria</taxon>
        <taxon>Pseudomonadati</taxon>
        <taxon>Bacteroidota</taxon>
        <taxon>Flavobacteriia</taxon>
        <taxon>Flavobacteriales</taxon>
        <taxon>Flavobacteriaceae</taxon>
        <taxon>Flagellimonas</taxon>
    </lineage>
</organism>
<dbReference type="EMBL" id="FNMY01000003">
    <property type="protein sequence ID" value="SDW81583.1"/>
    <property type="molecule type" value="Genomic_DNA"/>
</dbReference>
<dbReference type="InterPro" id="IPR003812">
    <property type="entry name" value="Fido"/>
</dbReference>
<dbReference type="Pfam" id="PF02661">
    <property type="entry name" value="Fic"/>
    <property type="match status" value="1"/>
</dbReference>
<evidence type="ECO:0000259" key="3">
    <source>
        <dbReference type="PROSITE" id="PS51459"/>
    </source>
</evidence>
<dbReference type="PANTHER" id="PTHR13504">
    <property type="entry name" value="FIDO DOMAIN-CONTAINING PROTEIN DDB_G0283145"/>
    <property type="match status" value="1"/>
</dbReference>
<keyword evidence="5" id="KW-1185">Reference proteome</keyword>
<feature type="active site" evidence="1">
    <location>
        <position position="209"/>
    </location>
</feature>
<feature type="domain" description="Fido" evidence="3">
    <location>
        <begin position="116"/>
        <end position="272"/>
    </location>
</feature>
<feature type="binding site" evidence="2">
    <location>
        <position position="258"/>
    </location>
    <ligand>
        <name>ATP</name>
        <dbReference type="ChEBI" id="CHEBI:30616"/>
    </ligand>
</feature>
<dbReference type="SUPFAM" id="SSF140931">
    <property type="entry name" value="Fic-like"/>
    <property type="match status" value="1"/>
</dbReference>
<proteinExistence type="predicted"/>
<dbReference type="GO" id="GO:0005524">
    <property type="term" value="F:ATP binding"/>
    <property type="evidence" value="ECO:0007669"/>
    <property type="project" value="UniProtKB-KW"/>
</dbReference>
<keyword evidence="2" id="KW-0067">ATP-binding</keyword>
<sequence length="375" mass="43185">MTAFKWNWQQKGWPNFTYNEAALKDLEYQFVQTSGIAMGSIKHINANDKNELLIEVLSDEAFTTSAIEGEYLDRGSIQESIKKNLGLKTERQKLPQAEYGISELMVNLYQTHAAPLTHEQLFEWHQMLTNGRRDLMDIGRYRTHEDPMQVVSGRIDKPTVHYEAPPSSQMTNEMETYVRWFNEIHTVNKTKMLPLAKSGMAHYYFLAIHPFEDGNGRIARALSEKSISMDLRNPSLISLSQIIESNKKEYYSSIEAHNFKLDLTEWLIYFGKTIITAQNHTIKTIDFLIQKAKFFDHNSSLMNERQLKVVQRMFKAGYSGFKGGLSADNYIRIARTSASTATRDLKDLVNKSILVKTGELKSTRYTLNLEFKIVV</sequence>
<dbReference type="PROSITE" id="PS51459">
    <property type="entry name" value="FIDO"/>
    <property type="match status" value="1"/>
</dbReference>
<accession>A0A1H2WLP7</accession>
<dbReference type="Proteomes" id="UP000199592">
    <property type="component" value="Unassembled WGS sequence"/>
</dbReference>
<dbReference type="Pfam" id="PF13776">
    <property type="entry name" value="DUF4172"/>
    <property type="match status" value="1"/>
</dbReference>
<evidence type="ECO:0000256" key="2">
    <source>
        <dbReference type="PIRSR" id="PIRSR640198-2"/>
    </source>
</evidence>
<dbReference type="STRING" id="1073328.SAMN05216294_0957"/>
<feature type="binding site" evidence="2">
    <location>
        <begin position="250"/>
        <end position="251"/>
    </location>
    <ligand>
        <name>ATP</name>
        <dbReference type="ChEBI" id="CHEBI:30616"/>
    </ligand>
</feature>
<dbReference type="InterPro" id="IPR036597">
    <property type="entry name" value="Fido-like_dom_sf"/>
</dbReference>
<protein>
    <submittedName>
        <fullName evidence="4">Fic family protein</fullName>
    </submittedName>
</protein>
<dbReference type="Gene3D" id="1.10.3290.10">
    <property type="entry name" value="Fido-like domain"/>
    <property type="match status" value="1"/>
</dbReference>